<evidence type="ECO:0008006" key="4">
    <source>
        <dbReference type="Google" id="ProtNLM"/>
    </source>
</evidence>
<dbReference type="EMBL" id="NJHN03000060">
    <property type="protein sequence ID" value="KAH9419263.1"/>
    <property type="molecule type" value="Genomic_DNA"/>
</dbReference>
<feature type="region of interest" description="Disordered" evidence="1">
    <location>
        <begin position="118"/>
        <end position="138"/>
    </location>
</feature>
<sequence>MSDNNEYYTVIRVKRKYVDDPNRQDRYDSTVTNKRLRHIGSFSQKHDEISLNSQNLLKKMGFKDRKRIRFNDFDDDKEFSSYINDKQDQKDKESVPKKCKSTNSEQINDENNILNISLPPNDSIDLNQSNTDNKNDHSTITCNGMSMIMADNSNVDESIISRQDKYLYDYYILMDDLMEFVEKNDKGDYDIDGNKNSNMYDDDEPSSNDENYRYNDYPDEDEFSDDEDKEDDDDDDDEECGKKKFDEFDENEDEYLDSIDNLCDDFDKFYHHDYDGDTDDDDDDDEVYDRECGQKIMNLRKI</sequence>
<feature type="compositionally biased region" description="Basic and acidic residues" evidence="1">
    <location>
        <begin position="85"/>
        <end position="96"/>
    </location>
</feature>
<feature type="region of interest" description="Disordered" evidence="1">
    <location>
        <begin position="85"/>
        <end position="104"/>
    </location>
</feature>
<organism evidence="2 3">
    <name type="scientific">Dermatophagoides pteronyssinus</name>
    <name type="common">European house dust mite</name>
    <dbReference type="NCBI Taxonomy" id="6956"/>
    <lineage>
        <taxon>Eukaryota</taxon>
        <taxon>Metazoa</taxon>
        <taxon>Ecdysozoa</taxon>
        <taxon>Arthropoda</taxon>
        <taxon>Chelicerata</taxon>
        <taxon>Arachnida</taxon>
        <taxon>Acari</taxon>
        <taxon>Acariformes</taxon>
        <taxon>Sarcoptiformes</taxon>
        <taxon>Astigmata</taxon>
        <taxon>Psoroptidia</taxon>
        <taxon>Analgoidea</taxon>
        <taxon>Pyroglyphidae</taxon>
        <taxon>Dermatophagoidinae</taxon>
        <taxon>Dermatophagoides</taxon>
    </lineage>
</organism>
<evidence type="ECO:0000256" key="1">
    <source>
        <dbReference type="SAM" id="MobiDB-lite"/>
    </source>
</evidence>
<accession>A0ABQ8J9M8</accession>
<name>A0ABQ8J9M8_DERPT</name>
<evidence type="ECO:0000313" key="2">
    <source>
        <dbReference type="EMBL" id="KAH9419263.1"/>
    </source>
</evidence>
<feature type="region of interest" description="Disordered" evidence="1">
    <location>
        <begin position="189"/>
        <end position="248"/>
    </location>
</feature>
<comment type="caution">
    <text evidence="2">The sequence shown here is derived from an EMBL/GenBank/DDBJ whole genome shotgun (WGS) entry which is preliminary data.</text>
</comment>
<gene>
    <name evidence="2" type="ORF">DERP_005770</name>
</gene>
<evidence type="ECO:0000313" key="3">
    <source>
        <dbReference type="Proteomes" id="UP000887458"/>
    </source>
</evidence>
<keyword evidence="3" id="KW-1185">Reference proteome</keyword>
<feature type="compositionally biased region" description="Acidic residues" evidence="1">
    <location>
        <begin position="217"/>
        <end position="239"/>
    </location>
</feature>
<reference evidence="2 3" key="1">
    <citation type="journal article" date="2018" name="J. Allergy Clin. Immunol.">
        <title>High-quality assembly of Dermatophagoides pteronyssinus genome and transcriptome reveals a wide range of novel allergens.</title>
        <authorList>
            <person name="Liu X.Y."/>
            <person name="Yang K.Y."/>
            <person name="Wang M.Q."/>
            <person name="Kwok J.S."/>
            <person name="Zeng X."/>
            <person name="Yang Z."/>
            <person name="Xiao X.J."/>
            <person name="Lau C.P."/>
            <person name="Li Y."/>
            <person name="Huang Z.M."/>
            <person name="Ba J.G."/>
            <person name="Yim A.K."/>
            <person name="Ouyang C.Y."/>
            <person name="Ngai S.M."/>
            <person name="Chan T.F."/>
            <person name="Leung E.L."/>
            <person name="Liu L."/>
            <person name="Liu Z.G."/>
            <person name="Tsui S.K."/>
        </authorList>
    </citation>
    <scope>NUCLEOTIDE SEQUENCE [LARGE SCALE GENOMIC DNA]</scope>
    <source>
        <strain evidence="2">Derp</strain>
    </source>
</reference>
<reference evidence="2 3" key="2">
    <citation type="journal article" date="2022" name="Mol. Biol. Evol.">
        <title>Comparative Genomics Reveals Insights into the Divergent Evolution of Astigmatic Mites and Household Pest Adaptations.</title>
        <authorList>
            <person name="Xiong Q."/>
            <person name="Wan A.T."/>
            <person name="Liu X."/>
            <person name="Fung C.S."/>
            <person name="Xiao X."/>
            <person name="Malainual N."/>
            <person name="Hou J."/>
            <person name="Wang L."/>
            <person name="Wang M."/>
            <person name="Yang K.Y."/>
            <person name="Cui Y."/>
            <person name="Leung E.L."/>
            <person name="Nong W."/>
            <person name="Shin S.K."/>
            <person name="Au S.W."/>
            <person name="Jeong K.Y."/>
            <person name="Chew F.T."/>
            <person name="Hui J.H."/>
            <person name="Leung T.F."/>
            <person name="Tungtrongchitr A."/>
            <person name="Zhong N."/>
            <person name="Liu Z."/>
            <person name="Tsui S.K."/>
        </authorList>
    </citation>
    <scope>NUCLEOTIDE SEQUENCE [LARGE SCALE GENOMIC DNA]</scope>
    <source>
        <strain evidence="2">Derp</strain>
    </source>
</reference>
<protein>
    <recommendedName>
        <fullName evidence="4">RNA polymerase II nuclear localization protein SLC7A6OS</fullName>
    </recommendedName>
</protein>
<proteinExistence type="predicted"/>
<dbReference type="Proteomes" id="UP000887458">
    <property type="component" value="Unassembled WGS sequence"/>
</dbReference>